<name>A0A9D1KP74_9FIRM</name>
<keyword evidence="3" id="KW-0645">Protease</keyword>
<evidence type="ECO:0000256" key="7">
    <source>
        <dbReference type="PIRSR" id="PIRSR001123-2"/>
    </source>
</evidence>
<dbReference type="GO" id="GO:0046872">
    <property type="term" value="F:metal ion binding"/>
    <property type="evidence" value="ECO:0007669"/>
    <property type="project" value="UniProtKB-UniRule"/>
</dbReference>
<evidence type="ECO:0000313" key="8">
    <source>
        <dbReference type="EMBL" id="HIT85293.1"/>
    </source>
</evidence>
<dbReference type="SUPFAM" id="SSF53187">
    <property type="entry name" value="Zn-dependent exopeptidases"/>
    <property type="match status" value="1"/>
</dbReference>
<dbReference type="InterPro" id="IPR051464">
    <property type="entry name" value="Peptidase_M42_aminopept"/>
</dbReference>
<dbReference type="GO" id="GO:0006508">
    <property type="term" value="P:proteolysis"/>
    <property type="evidence" value="ECO:0007669"/>
    <property type="project" value="UniProtKB-KW"/>
</dbReference>
<sequence>MASLIENITALSGKHAVSGCENEARRFVLERLKNKSFESVKTDSLGSVIAVKKGTDADGKIMVAAYLDECGFIISGITDDGYLKFKTVGEPDICTAISKRVCIKGRSPVKGVIGMKAIHLQTKSERENTVPAKKLFIDVGMNEKKAVQRSIRLGDYAAFDTQCTVSGDIIRGKALERSAASAMLLERLDKTAGNELYFVFAAQHETGMRGASAASRSIEPDAVITVGAAAADDMYKSEKVTVRMGGGVVIPYTDKNSCCDRELLDKTEELAKKLKIPYQRAVLKNDFSDSGAFLYGAGGARGVNISIPCRYSKTPAGMMSLKDVTAAELLLGALIDNIDEWVAK</sequence>
<evidence type="ECO:0000256" key="6">
    <source>
        <dbReference type="PIRNR" id="PIRNR001123"/>
    </source>
</evidence>
<dbReference type="Gene3D" id="3.40.630.10">
    <property type="entry name" value="Zn peptidases"/>
    <property type="match status" value="1"/>
</dbReference>
<evidence type="ECO:0000256" key="3">
    <source>
        <dbReference type="ARBA" id="ARBA00022670"/>
    </source>
</evidence>
<comment type="caution">
    <text evidence="8">The sequence shown here is derived from an EMBL/GenBank/DDBJ whole genome shotgun (WGS) entry which is preliminary data.</text>
</comment>
<feature type="binding site" evidence="7">
    <location>
        <position position="205"/>
    </location>
    <ligand>
        <name>Zn(2+)</name>
        <dbReference type="ChEBI" id="CHEBI:29105"/>
        <label>2</label>
    </ligand>
</feature>
<evidence type="ECO:0000256" key="5">
    <source>
        <dbReference type="ARBA" id="ARBA00022801"/>
    </source>
</evidence>
<dbReference type="InterPro" id="IPR023367">
    <property type="entry name" value="Peptidase_M42_dom2"/>
</dbReference>
<dbReference type="SUPFAM" id="SSF101821">
    <property type="entry name" value="Aminopeptidase/glucanase lid domain"/>
    <property type="match status" value="1"/>
</dbReference>
<dbReference type="GO" id="GO:0004177">
    <property type="term" value="F:aminopeptidase activity"/>
    <property type="evidence" value="ECO:0007669"/>
    <property type="project" value="UniProtKB-UniRule"/>
</dbReference>
<accession>A0A9D1KP74</accession>
<organism evidence="8 9">
    <name type="scientific">Candidatus Ornithomonoglobus intestinigallinarum</name>
    <dbReference type="NCBI Taxonomy" id="2840894"/>
    <lineage>
        <taxon>Bacteria</taxon>
        <taxon>Bacillati</taxon>
        <taxon>Bacillota</taxon>
        <taxon>Clostridia</taxon>
        <taxon>Candidatus Ornithomonoglobus</taxon>
    </lineage>
</organism>
<dbReference type="PANTHER" id="PTHR32481:SF0">
    <property type="entry name" value="AMINOPEPTIDASE YPDE-RELATED"/>
    <property type="match status" value="1"/>
</dbReference>
<evidence type="ECO:0008006" key="10">
    <source>
        <dbReference type="Google" id="ProtNLM"/>
    </source>
</evidence>
<dbReference type="Gene3D" id="2.40.30.40">
    <property type="entry name" value="Peptidase M42, domain 2"/>
    <property type="match status" value="1"/>
</dbReference>
<keyword evidence="5" id="KW-0378">Hydrolase</keyword>
<evidence type="ECO:0000256" key="1">
    <source>
        <dbReference type="ARBA" id="ARBA00006272"/>
    </source>
</evidence>
<dbReference type="Pfam" id="PF05343">
    <property type="entry name" value="Peptidase_M42"/>
    <property type="match status" value="1"/>
</dbReference>
<reference evidence="8" key="1">
    <citation type="submission" date="2020-10" db="EMBL/GenBank/DDBJ databases">
        <authorList>
            <person name="Gilroy R."/>
        </authorList>
    </citation>
    <scope>NUCLEOTIDE SEQUENCE</scope>
    <source>
        <strain evidence="8">CHK181-108</strain>
    </source>
</reference>
<evidence type="ECO:0000256" key="2">
    <source>
        <dbReference type="ARBA" id="ARBA00022438"/>
    </source>
</evidence>
<evidence type="ECO:0000256" key="4">
    <source>
        <dbReference type="ARBA" id="ARBA00022723"/>
    </source>
</evidence>
<dbReference type="Proteomes" id="UP000824165">
    <property type="component" value="Unassembled WGS sequence"/>
</dbReference>
<evidence type="ECO:0000313" key="9">
    <source>
        <dbReference type="Proteomes" id="UP000824165"/>
    </source>
</evidence>
<keyword evidence="4 7" id="KW-0479">Metal-binding</keyword>
<comment type="similarity">
    <text evidence="1 6">Belongs to the peptidase M42 family.</text>
</comment>
<dbReference type="EMBL" id="DVLU01000051">
    <property type="protein sequence ID" value="HIT85293.1"/>
    <property type="molecule type" value="Genomic_DNA"/>
</dbReference>
<keyword evidence="2" id="KW-0031">Aminopeptidase</keyword>
<proteinExistence type="inferred from homology"/>
<comment type="cofactor">
    <cofactor evidence="7">
        <name>a divalent metal cation</name>
        <dbReference type="ChEBI" id="CHEBI:60240"/>
    </cofactor>
    <text evidence="7">Binds 2 divalent metal cations per subunit.</text>
</comment>
<protein>
    <recommendedName>
        <fullName evidence="10">M42 family peptidase</fullName>
    </recommendedName>
</protein>
<dbReference type="InterPro" id="IPR008007">
    <property type="entry name" value="Peptidase_M42"/>
</dbReference>
<dbReference type="AlphaFoldDB" id="A0A9D1KP74"/>
<reference evidence="8" key="2">
    <citation type="journal article" date="2021" name="PeerJ">
        <title>Extensive microbial diversity within the chicken gut microbiome revealed by metagenomics and culture.</title>
        <authorList>
            <person name="Gilroy R."/>
            <person name="Ravi A."/>
            <person name="Getino M."/>
            <person name="Pursley I."/>
            <person name="Horton D.L."/>
            <person name="Alikhan N.F."/>
            <person name="Baker D."/>
            <person name="Gharbi K."/>
            <person name="Hall N."/>
            <person name="Watson M."/>
            <person name="Adriaenssens E.M."/>
            <person name="Foster-Nyarko E."/>
            <person name="Jarju S."/>
            <person name="Secka A."/>
            <person name="Antonio M."/>
            <person name="Oren A."/>
            <person name="Chaudhuri R.R."/>
            <person name="La Ragione R."/>
            <person name="Hildebrand F."/>
            <person name="Pallen M.J."/>
        </authorList>
    </citation>
    <scope>NUCLEOTIDE SEQUENCE</scope>
    <source>
        <strain evidence="8">CHK181-108</strain>
    </source>
</reference>
<gene>
    <name evidence="8" type="ORF">IAA60_05235</name>
</gene>
<dbReference type="PANTHER" id="PTHR32481">
    <property type="entry name" value="AMINOPEPTIDASE"/>
    <property type="match status" value="1"/>
</dbReference>
<dbReference type="PIRSF" id="PIRSF001123">
    <property type="entry name" value="PepA_GA"/>
    <property type="match status" value="1"/>
</dbReference>